<sequence length="477" mass="52936">MASFDRAMLQRLPVRIGLNESIHQSRWNILEEKARKLRPFTTSLFLSLPNELILEVADYLNLKNLARLSRVNRHLRQLLVSLVYRVGSREVDPHFKCYLYTWLHYAAATGDVPLARRLIAEGADPRKWDDTREWSPLYVAVVNGHIEIVEEFGLTEADMHRRHLGAGASLLHAAVEGRSEYLIRRCIGLGASIEARDALGDTPLHHAAGRGNIHIVRLLVELGAPVNARDRPGLVPLHRAASARAYWDRPDTRGETIQFLVSCGAAVDAPDNRGCTPSLVAAGCGNLSSIQLLYALGARLDERDSMGRAALHEAASSTMITDRDNRIAMINLLCGLGMKVDVRDSMGETPLHLAAFQGYPEAIRRLVELGAKLDCRNALGQTPLHGVALDDLSIIRLLGALGADVNAKDYEGMTPLHQVIIDGTENMALELIRLGSDLDMKSNDGLTPWDIAIFEEMETLIEMYKDRYVPEYTLYDS</sequence>
<dbReference type="EMBL" id="QUQM01000003">
    <property type="protein sequence ID" value="KAA8648894.1"/>
    <property type="molecule type" value="Genomic_DNA"/>
</dbReference>
<dbReference type="PROSITE" id="PS50181">
    <property type="entry name" value="FBOX"/>
    <property type="match status" value="1"/>
</dbReference>
<dbReference type="SUPFAM" id="SSF48403">
    <property type="entry name" value="Ankyrin repeat"/>
    <property type="match status" value="1"/>
</dbReference>
<dbReference type="InterPro" id="IPR002110">
    <property type="entry name" value="Ankyrin_rpt"/>
</dbReference>
<feature type="repeat" description="ANK" evidence="3">
    <location>
        <begin position="346"/>
        <end position="378"/>
    </location>
</feature>
<dbReference type="OrthoDB" id="20872at2759"/>
<dbReference type="Proteomes" id="UP000308092">
    <property type="component" value="Unassembled WGS sequence"/>
</dbReference>
<feature type="repeat" description="ANK" evidence="3">
    <location>
        <begin position="411"/>
        <end position="443"/>
    </location>
</feature>
<dbReference type="GeneID" id="54327483"/>
<dbReference type="EMBL" id="SOSA01000205">
    <property type="protein sequence ID" value="THC94474.1"/>
    <property type="molecule type" value="Genomic_DNA"/>
</dbReference>
<dbReference type="SMART" id="SM00248">
    <property type="entry name" value="ANK"/>
    <property type="match status" value="10"/>
</dbReference>
<evidence type="ECO:0000313" key="5">
    <source>
        <dbReference type="EMBL" id="KAA8648894.1"/>
    </source>
</evidence>
<dbReference type="Gene3D" id="1.20.1280.50">
    <property type="match status" value="1"/>
</dbReference>
<keyword evidence="1" id="KW-0677">Repeat</keyword>
<evidence type="ECO:0000313" key="8">
    <source>
        <dbReference type="Proteomes" id="UP000324241"/>
    </source>
</evidence>
<keyword evidence="2 3" id="KW-0040">ANK repeat</keyword>
<dbReference type="InterPro" id="IPR050889">
    <property type="entry name" value="Dendritic_Spine_Reg/Scaffold"/>
</dbReference>
<reference evidence="5 8" key="2">
    <citation type="submission" date="2019-08" db="EMBL/GenBank/DDBJ databases">
        <title>The genome sequence of a newly discovered highly antifungal drug resistant Aspergillus species, Aspergillus tanneri NIH 1004.</title>
        <authorList>
            <person name="Mounaud S."/>
            <person name="Singh I."/>
            <person name="Joardar V."/>
            <person name="Pakala S."/>
            <person name="Pakala S."/>
            <person name="Venepally P."/>
            <person name="Chung J.K."/>
            <person name="Losada L."/>
            <person name="Nierman W.C."/>
        </authorList>
    </citation>
    <scope>NUCLEOTIDE SEQUENCE [LARGE SCALE GENOMIC DNA]</scope>
    <source>
        <strain evidence="5 8">NIH1004</strain>
    </source>
</reference>
<feature type="repeat" description="ANK" evidence="3">
    <location>
        <begin position="273"/>
        <end position="305"/>
    </location>
</feature>
<dbReference type="Gene3D" id="1.25.40.20">
    <property type="entry name" value="Ankyrin repeat-containing domain"/>
    <property type="match status" value="2"/>
</dbReference>
<name>A0A4V3UPB8_9EURO</name>
<evidence type="ECO:0000256" key="2">
    <source>
        <dbReference type="ARBA" id="ARBA00023043"/>
    </source>
</evidence>
<dbReference type="PROSITE" id="PS50297">
    <property type="entry name" value="ANK_REP_REGION"/>
    <property type="match status" value="4"/>
</dbReference>
<accession>A0A4V3UPB8</accession>
<dbReference type="SUPFAM" id="SSF81383">
    <property type="entry name" value="F-box domain"/>
    <property type="match status" value="1"/>
</dbReference>
<evidence type="ECO:0000313" key="6">
    <source>
        <dbReference type="EMBL" id="THC94474.1"/>
    </source>
</evidence>
<dbReference type="CDD" id="cd09917">
    <property type="entry name" value="F-box_SF"/>
    <property type="match status" value="1"/>
</dbReference>
<keyword evidence="7" id="KW-1185">Reference proteome</keyword>
<dbReference type="PANTHER" id="PTHR24166:SF52">
    <property type="entry name" value="ANKYRIN REPEAT DOMAIN-CONTAINING PROTEIN 65"/>
    <property type="match status" value="1"/>
</dbReference>
<dbReference type="SMART" id="SM00256">
    <property type="entry name" value="FBOX"/>
    <property type="match status" value="1"/>
</dbReference>
<reference evidence="6 7" key="1">
    <citation type="submission" date="2019-03" db="EMBL/GenBank/DDBJ databases">
        <title>The genome sequence of a newly discovered highly antifungal drug resistant Aspergillus species, Aspergillus tanneri NIH 1004.</title>
        <authorList>
            <person name="Mounaud S."/>
            <person name="Singh I."/>
            <person name="Joardar V."/>
            <person name="Pakala S."/>
            <person name="Pakala S."/>
            <person name="Venepally P."/>
            <person name="Hoover J."/>
            <person name="Nierman W."/>
            <person name="Chung J."/>
            <person name="Losada L."/>
        </authorList>
    </citation>
    <scope>NUCLEOTIDE SEQUENCE [LARGE SCALE GENOMIC DNA]</scope>
    <source>
        <strain evidence="6 7">NIH1004</strain>
    </source>
</reference>
<evidence type="ECO:0000256" key="3">
    <source>
        <dbReference type="PROSITE-ProRule" id="PRU00023"/>
    </source>
</evidence>
<evidence type="ECO:0000256" key="1">
    <source>
        <dbReference type="ARBA" id="ARBA00022737"/>
    </source>
</evidence>
<dbReference type="InterPro" id="IPR001810">
    <property type="entry name" value="F-box_dom"/>
</dbReference>
<dbReference type="Pfam" id="PF00646">
    <property type="entry name" value="F-box"/>
    <property type="match status" value="1"/>
</dbReference>
<dbReference type="InterPro" id="IPR036770">
    <property type="entry name" value="Ankyrin_rpt-contain_sf"/>
</dbReference>
<dbReference type="PROSITE" id="PS50088">
    <property type="entry name" value="ANK_REPEAT"/>
    <property type="match status" value="5"/>
</dbReference>
<dbReference type="InterPro" id="IPR036047">
    <property type="entry name" value="F-box-like_dom_sf"/>
</dbReference>
<feature type="domain" description="F-box" evidence="4">
    <location>
        <begin position="42"/>
        <end position="87"/>
    </location>
</feature>
<organism evidence="6 7">
    <name type="scientific">Aspergillus tanneri</name>
    <dbReference type="NCBI Taxonomy" id="1220188"/>
    <lineage>
        <taxon>Eukaryota</taxon>
        <taxon>Fungi</taxon>
        <taxon>Dikarya</taxon>
        <taxon>Ascomycota</taxon>
        <taxon>Pezizomycotina</taxon>
        <taxon>Eurotiomycetes</taxon>
        <taxon>Eurotiomycetidae</taxon>
        <taxon>Eurotiales</taxon>
        <taxon>Aspergillaceae</taxon>
        <taxon>Aspergillus</taxon>
        <taxon>Aspergillus subgen. Circumdati</taxon>
    </lineage>
</organism>
<dbReference type="PANTHER" id="PTHR24166">
    <property type="entry name" value="ROLLING PEBBLES, ISOFORM B"/>
    <property type="match status" value="1"/>
</dbReference>
<evidence type="ECO:0000313" key="7">
    <source>
        <dbReference type="Proteomes" id="UP000308092"/>
    </source>
</evidence>
<dbReference type="VEuPathDB" id="FungiDB:EYZ11_006039"/>
<dbReference type="AlphaFoldDB" id="A0A4V3UPB8"/>
<dbReference type="RefSeq" id="XP_033428255.1">
    <property type="nucleotide sequence ID" value="XM_033569449.1"/>
</dbReference>
<protein>
    <recommendedName>
        <fullName evidence="4">F-box domain-containing protein</fullName>
    </recommendedName>
</protein>
<feature type="repeat" description="ANK" evidence="3">
    <location>
        <begin position="98"/>
        <end position="130"/>
    </location>
</feature>
<evidence type="ECO:0000259" key="4">
    <source>
        <dbReference type="PROSITE" id="PS50181"/>
    </source>
</evidence>
<dbReference type="PRINTS" id="PR01415">
    <property type="entry name" value="ANKYRIN"/>
</dbReference>
<gene>
    <name evidence="5" type="ORF">ATNIH1004_004781</name>
    <name evidence="6" type="ORF">EYZ11_006039</name>
</gene>
<comment type="caution">
    <text evidence="6">The sequence shown here is derived from an EMBL/GenBank/DDBJ whole genome shotgun (WGS) entry which is preliminary data.</text>
</comment>
<proteinExistence type="predicted"/>
<dbReference type="Pfam" id="PF12796">
    <property type="entry name" value="Ank_2"/>
    <property type="match status" value="3"/>
</dbReference>
<dbReference type="STRING" id="1220188.A0A4V3UPB8"/>
<feature type="repeat" description="ANK" evidence="3">
    <location>
        <begin position="199"/>
        <end position="231"/>
    </location>
</feature>
<dbReference type="Proteomes" id="UP000324241">
    <property type="component" value="Unassembled WGS sequence"/>
</dbReference>